<evidence type="ECO:0008006" key="11">
    <source>
        <dbReference type="Google" id="ProtNLM"/>
    </source>
</evidence>
<name>A0A246FLA9_9BACT</name>
<gene>
    <name evidence="9" type="ORF">CDA63_08105</name>
</gene>
<keyword evidence="2" id="KW-0964">Secreted</keyword>
<evidence type="ECO:0000256" key="2">
    <source>
        <dbReference type="ARBA" id="ARBA00022525"/>
    </source>
</evidence>
<dbReference type="PANTHER" id="PTHR38050:SF2">
    <property type="entry name" value="FERULOYL ESTERASE C-RELATED"/>
    <property type="match status" value="1"/>
</dbReference>
<dbReference type="Gene3D" id="3.40.50.1820">
    <property type="entry name" value="alpha/beta hydrolase"/>
    <property type="match status" value="1"/>
</dbReference>
<dbReference type="PANTHER" id="PTHR38050">
    <property type="match status" value="1"/>
</dbReference>
<dbReference type="AlphaFoldDB" id="A0A246FLA9"/>
<protein>
    <recommendedName>
        <fullName evidence="11">Secretion system C-terminal sorting domain-containing protein</fullName>
    </recommendedName>
</protein>
<evidence type="ECO:0000256" key="7">
    <source>
        <dbReference type="ARBA" id="ARBA00023326"/>
    </source>
</evidence>
<evidence type="ECO:0000256" key="6">
    <source>
        <dbReference type="ARBA" id="ARBA00023277"/>
    </source>
</evidence>
<dbReference type="EMBL" id="NIRR01000010">
    <property type="protein sequence ID" value="OWP63536.1"/>
    <property type="molecule type" value="Genomic_DNA"/>
</dbReference>
<evidence type="ECO:0000256" key="5">
    <source>
        <dbReference type="ARBA" id="ARBA00022801"/>
    </source>
</evidence>
<dbReference type="GO" id="GO:0005576">
    <property type="term" value="C:extracellular region"/>
    <property type="evidence" value="ECO:0007669"/>
    <property type="project" value="UniProtKB-SubCell"/>
</dbReference>
<evidence type="ECO:0000256" key="4">
    <source>
        <dbReference type="ARBA" id="ARBA00022729"/>
    </source>
</evidence>
<feature type="signal peptide" evidence="8">
    <location>
        <begin position="1"/>
        <end position="22"/>
    </location>
</feature>
<keyword evidence="7" id="KW-0624">Polysaccharide degradation</keyword>
<accession>A0A246FLA9</accession>
<evidence type="ECO:0000313" key="10">
    <source>
        <dbReference type="Proteomes" id="UP000197277"/>
    </source>
</evidence>
<evidence type="ECO:0000256" key="3">
    <source>
        <dbReference type="ARBA" id="ARBA00022651"/>
    </source>
</evidence>
<dbReference type="GO" id="GO:0030600">
    <property type="term" value="F:feruloyl esterase activity"/>
    <property type="evidence" value="ECO:0007669"/>
    <property type="project" value="InterPro"/>
</dbReference>
<comment type="caution">
    <text evidence="9">The sequence shown here is derived from an EMBL/GenBank/DDBJ whole genome shotgun (WGS) entry which is preliminary data.</text>
</comment>
<comment type="subcellular location">
    <subcellularLocation>
        <location evidence="1">Secreted</location>
    </subcellularLocation>
</comment>
<evidence type="ECO:0000256" key="1">
    <source>
        <dbReference type="ARBA" id="ARBA00004613"/>
    </source>
</evidence>
<feature type="chain" id="PRO_5013032344" description="Secretion system C-terminal sorting domain-containing protein" evidence="8">
    <location>
        <begin position="23"/>
        <end position="392"/>
    </location>
</feature>
<dbReference type="Proteomes" id="UP000197277">
    <property type="component" value="Unassembled WGS sequence"/>
</dbReference>
<dbReference type="GO" id="GO:0045493">
    <property type="term" value="P:xylan catabolic process"/>
    <property type="evidence" value="ECO:0007669"/>
    <property type="project" value="UniProtKB-KW"/>
</dbReference>
<evidence type="ECO:0000256" key="8">
    <source>
        <dbReference type="SAM" id="SignalP"/>
    </source>
</evidence>
<dbReference type="InterPro" id="IPR029058">
    <property type="entry name" value="AB_hydrolase_fold"/>
</dbReference>
<dbReference type="InterPro" id="IPR010126">
    <property type="entry name" value="Esterase_phb"/>
</dbReference>
<keyword evidence="10" id="KW-1185">Reference proteome</keyword>
<keyword evidence="6" id="KW-0119">Carbohydrate metabolism</keyword>
<sequence length="392" mass="42174">MAMLRTLLFITSLLLLVGPARAQQTVTGSIRFGGVVRDYRLYIPRAYMAGAQAVPLLLNLHGYGSNATEQEQYGDFRAIADTANFLVVHPNGTIDGSNNRYWNTFLPYALGGPDDVGFLSALIDSLSAKYRINAQRVYSTGMSNGGFMSYELACRLSNRIAAIASITGSMAASHVAACAPTRAVPVLEIHGTADGTVPYAGNGVFVPIPDLVAAWAQRNGCNPTPVITQLPDLDPNDGSMVERQVFSGGRNGSVVEHYRIIGGGHTWPGAPINIGITNRDIDASKVVWRFLRRYQLGGLVTATARERANSAEFLVVPNPVRDAVTLRSTLGPLEARRLRVTDAAGRVVPVSPRRLPDGSLQLSTAGWAAGSYWLQAEVKGRVLQQQLLKTAE</sequence>
<organism evidence="9 10">
    <name type="scientific">Hymenobacter amundsenii</name>
    <dbReference type="NCBI Taxonomy" id="2006685"/>
    <lineage>
        <taxon>Bacteria</taxon>
        <taxon>Pseudomonadati</taxon>
        <taxon>Bacteroidota</taxon>
        <taxon>Cytophagia</taxon>
        <taxon>Cytophagales</taxon>
        <taxon>Hymenobacteraceae</taxon>
        <taxon>Hymenobacter</taxon>
    </lineage>
</organism>
<dbReference type="SUPFAM" id="SSF53474">
    <property type="entry name" value="alpha/beta-Hydrolases"/>
    <property type="match status" value="1"/>
</dbReference>
<evidence type="ECO:0000313" key="9">
    <source>
        <dbReference type="EMBL" id="OWP63536.1"/>
    </source>
</evidence>
<dbReference type="OrthoDB" id="9764953at2"/>
<reference evidence="9 10" key="1">
    <citation type="submission" date="2017-06" db="EMBL/GenBank/DDBJ databases">
        <title>Hymenobacter amundsenii sp. nov. isolated from regoliths in Antarctica.</title>
        <authorList>
            <person name="Sedlacek I."/>
            <person name="Kralova S."/>
            <person name="Pantucek R."/>
            <person name="Svec P."/>
            <person name="Holochova P."/>
            <person name="Stankova E."/>
            <person name="Vrbovska V."/>
            <person name="Busse H.-J."/>
        </authorList>
    </citation>
    <scope>NUCLEOTIDE SEQUENCE [LARGE SCALE GENOMIC DNA]</scope>
    <source>
        <strain evidence="9 10">CCM 8682</strain>
    </source>
</reference>
<dbReference type="InterPro" id="IPR043595">
    <property type="entry name" value="FaeB/C/D"/>
</dbReference>
<keyword evidence="4 8" id="KW-0732">Signal</keyword>
<proteinExistence type="predicted"/>
<keyword evidence="3" id="KW-0858">Xylan degradation</keyword>
<keyword evidence="5" id="KW-0378">Hydrolase</keyword>
<dbReference type="Pfam" id="PF10503">
    <property type="entry name" value="Esterase_PHB"/>
    <property type="match status" value="1"/>
</dbReference>